<gene>
    <name evidence="2" type="ORF">H9712_05560</name>
</gene>
<evidence type="ECO:0000313" key="2">
    <source>
        <dbReference type="EMBL" id="HJB80431.1"/>
    </source>
</evidence>
<reference evidence="2" key="1">
    <citation type="journal article" date="2021" name="PeerJ">
        <title>Extensive microbial diversity within the chicken gut microbiome revealed by metagenomics and culture.</title>
        <authorList>
            <person name="Gilroy R."/>
            <person name="Ravi A."/>
            <person name="Getino M."/>
            <person name="Pursley I."/>
            <person name="Horton D.L."/>
            <person name="Alikhan N.F."/>
            <person name="Baker D."/>
            <person name="Gharbi K."/>
            <person name="Hall N."/>
            <person name="Watson M."/>
            <person name="Adriaenssens E.M."/>
            <person name="Foster-Nyarko E."/>
            <person name="Jarju S."/>
            <person name="Secka A."/>
            <person name="Antonio M."/>
            <person name="Oren A."/>
            <person name="Chaudhuri R.R."/>
            <person name="La Ragione R."/>
            <person name="Hildebrand F."/>
            <person name="Pallen M.J."/>
        </authorList>
    </citation>
    <scope>NUCLEOTIDE SEQUENCE</scope>
    <source>
        <strain evidence="2">CHK192-8294</strain>
    </source>
</reference>
<organism evidence="2 3">
    <name type="scientific">Candidatus Flavonifractor intestinigallinarum</name>
    <dbReference type="NCBI Taxonomy" id="2838586"/>
    <lineage>
        <taxon>Bacteria</taxon>
        <taxon>Bacillati</taxon>
        <taxon>Bacillota</taxon>
        <taxon>Clostridia</taxon>
        <taxon>Eubacteriales</taxon>
        <taxon>Oscillospiraceae</taxon>
        <taxon>Flavonifractor</taxon>
    </lineage>
</organism>
<protein>
    <submittedName>
        <fullName evidence="2">Uncharacterized protein</fullName>
    </submittedName>
</protein>
<feature type="region of interest" description="Disordered" evidence="1">
    <location>
        <begin position="21"/>
        <end position="61"/>
    </location>
</feature>
<name>A0A9D2MMH7_9FIRM</name>
<proteinExistence type="predicted"/>
<comment type="caution">
    <text evidence="2">The sequence shown here is derived from an EMBL/GenBank/DDBJ whole genome shotgun (WGS) entry which is preliminary data.</text>
</comment>
<accession>A0A9D2MMH7</accession>
<dbReference type="Proteomes" id="UP000823921">
    <property type="component" value="Unassembled WGS sequence"/>
</dbReference>
<reference evidence="2" key="2">
    <citation type="submission" date="2021-04" db="EMBL/GenBank/DDBJ databases">
        <authorList>
            <person name="Gilroy R."/>
        </authorList>
    </citation>
    <scope>NUCLEOTIDE SEQUENCE</scope>
    <source>
        <strain evidence="2">CHK192-8294</strain>
    </source>
</reference>
<dbReference type="EMBL" id="DWXO01000055">
    <property type="protein sequence ID" value="HJB80431.1"/>
    <property type="molecule type" value="Genomic_DNA"/>
</dbReference>
<evidence type="ECO:0000313" key="3">
    <source>
        <dbReference type="Proteomes" id="UP000823921"/>
    </source>
</evidence>
<sequence length="131" mass="14814">MAQLEEQLNQILGNPQAMEQIMALAQSLSGKQEEERQPEEETQPPAENDPPSPLSALDGLDPRLLRMGMGLLSEYSAQDDKKTALLAALKPFLKPERQEKMDQAVRIARLTRVIRTALRMFRDRGEEEDDV</sequence>
<evidence type="ECO:0000256" key="1">
    <source>
        <dbReference type="SAM" id="MobiDB-lite"/>
    </source>
</evidence>
<dbReference type="AlphaFoldDB" id="A0A9D2MMH7"/>